<evidence type="ECO:0000313" key="9">
    <source>
        <dbReference type="Ensembl" id="ENSSCAP00000008321.1"/>
    </source>
</evidence>
<proteinExistence type="inferred from homology"/>
<evidence type="ECO:0000256" key="4">
    <source>
        <dbReference type="ARBA" id="ARBA00022729"/>
    </source>
</evidence>
<feature type="compositionally biased region" description="Basic and acidic residues" evidence="8">
    <location>
        <begin position="128"/>
        <end position="141"/>
    </location>
</feature>
<comment type="similarity">
    <text evidence="2">Belongs to the FAM174 family.</text>
</comment>
<keyword evidence="6" id="KW-0472">Membrane</keyword>
<evidence type="ECO:0000256" key="1">
    <source>
        <dbReference type="ARBA" id="ARBA00004479"/>
    </source>
</evidence>
<keyword evidence="10" id="KW-1185">Reference proteome</keyword>
<dbReference type="InterPro" id="IPR009565">
    <property type="entry name" value="FAM174-like"/>
</dbReference>
<feature type="compositionally biased region" description="Acidic residues" evidence="8">
    <location>
        <begin position="171"/>
        <end position="181"/>
    </location>
</feature>
<evidence type="ECO:0000256" key="3">
    <source>
        <dbReference type="ARBA" id="ARBA00022692"/>
    </source>
</evidence>
<evidence type="ECO:0000313" key="10">
    <source>
        <dbReference type="Proteomes" id="UP000694409"/>
    </source>
</evidence>
<feature type="region of interest" description="Disordered" evidence="8">
    <location>
        <begin position="161"/>
        <end position="188"/>
    </location>
</feature>
<protein>
    <submittedName>
        <fullName evidence="9">Family with sequence similarity 174 member B</fullName>
    </submittedName>
</protein>
<dbReference type="PANTHER" id="PTHR28607">
    <property type="entry name" value="EXPRESSED PROTEIN"/>
    <property type="match status" value="1"/>
</dbReference>
<evidence type="ECO:0000256" key="5">
    <source>
        <dbReference type="ARBA" id="ARBA00022989"/>
    </source>
</evidence>
<evidence type="ECO:0000256" key="2">
    <source>
        <dbReference type="ARBA" id="ARBA00006986"/>
    </source>
</evidence>
<keyword evidence="5" id="KW-1133">Transmembrane helix</keyword>
<feature type="region of interest" description="Disordered" evidence="8">
    <location>
        <begin position="77"/>
        <end position="143"/>
    </location>
</feature>
<feature type="compositionally biased region" description="Polar residues" evidence="8">
    <location>
        <begin position="113"/>
        <end position="122"/>
    </location>
</feature>
<dbReference type="Proteomes" id="UP000694409">
    <property type="component" value="Unassembled WGS sequence"/>
</dbReference>
<dbReference type="Ensembl" id="ENSSCAT00000009387.1">
    <property type="protein sequence ID" value="ENSSCAP00000008321.1"/>
    <property type="gene ID" value="ENSSCAG00000006353.1"/>
</dbReference>
<evidence type="ECO:0000256" key="8">
    <source>
        <dbReference type="SAM" id="MobiDB-lite"/>
    </source>
</evidence>
<evidence type="ECO:0000256" key="7">
    <source>
        <dbReference type="ARBA" id="ARBA00023180"/>
    </source>
</evidence>
<keyword evidence="3" id="KW-0812">Transmembrane</keyword>
<accession>A0A8C9UB82</accession>
<reference evidence="9" key="1">
    <citation type="submission" date="2025-08" db="UniProtKB">
        <authorList>
            <consortium name="Ensembl"/>
        </authorList>
    </citation>
    <scope>IDENTIFICATION</scope>
</reference>
<comment type="subcellular location">
    <subcellularLocation>
        <location evidence="1">Membrane</location>
        <topology evidence="1">Single-pass type I membrane protein</topology>
    </subcellularLocation>
</comment>
<dbReference type="AlphaFoldDB" id="A0A8C9UB82"/>
<name>A0A8C9UB82_SERCA</name>
<feature type="region of interest" description="Disordered" evidence="8">
    <location>
        <begin position="25"/>
        <end position="46"/>
    </location>
</feature>
<reference evidence="9" key="2">
    <citation type="submission" date="2025-09" db="UniProtKB">
        <authorList>
            <consortium name="Ensembl"/>
        </authorList>
    </citation>
    <scope>IDENTIFICATION</scope>
</reference>
<dbReference type="Pfam" id="PF06679">
    <property type="entry name" value="DUF1180"/>
    <property type="match status" value="1"/>
</dbReference>
<dbReference type="GeneTree" id="ENSGT00730000111392"/>
<gene>
    <name evidence="9" type="primary">FAM174B</name>
</gene>
<evidence type="ECO:0000256" key="6">
    <source>
        <dbReference type="ARBA" id="ARBA00023136"/>
    </source>
</evidence>
<dbReference type="PANTHER" id="PTHR28607:SF3">
    <property type="entry name" value="MEMBRANE PROTEIN FAM174B"/>
    <property type="match status" value="1"/>
</dbReference>
<organism evidence="9 10">
    <name type="scientific">Serinus canaria</name>
    <name type="common">Island canary</name>
    <name type="synonym">Fringilla canaria</name>
    <dbReference type="NCBI Taxonomy" id="9135"/>
    <lineage>
        <taxon>Eukaryota</taxon>
        <taxon>Metazoa</taxon>
        <taxon>Chordata</taxon>
        <taxon>Craniata</taxon>
        <taxon>Vertebrata</taxon>
        <taxon>Euteleostomi</taxon>
        <taxon>Archelosauria</taxon>
        <taxon>Archosauria</taxon>
        <taxon>Dinosauria</taxon>
        <taxon>Saurischia</taxon>
        <taxon>Theropoda</taxon>
        <taxon>Coelurosauria</taxon>
        <taxon>Aves</taxon>
        <taxon>Neognathae</taxon>
        <taxon>Neoaves</taxon>
        <taxon>Telluraves</taxon>
        <taxon>Australaves</taxon>
        <taxon>Passeriformes</taxon>
        <taxon>Passeroidea</taxon>
        <taxon>Fringillidae</taxon>
        <taxon>Carduelinae</taxon>
        <taxon>Serinus</taxon>
    </lineage>
</organism>
<sequence>MSSKPGLKHAVCGCPWGAVRGCRPGTASPCSAPAGNRGRSSGWDSPAGYTRCVGPRWVLGWARSGTRGTPLEIPGAVGGGGGGGPLAWVPKEPWVPGHGDTQSSAGDEAQMAKSHSSVSQLGAGQGQPERDGNSWRSEAKPWLRSGKRIKKTRKYDIITTPAERVEMAPLNEEDDEDEDSTVFDVKYR</sequence>
<keyword evidence="4" id="KW-0732">Signal</keyword>
<keyword evidence="7" id="KW-0325">Glycoprotein</keyword>
<dbReference type="GO" id="GO:0016020">
    <property type="term" value="C:membrane"/>
    <property type="evidence" value="ECO:0007669"/>
    <property type="project" value="UniProtKB-SubCell"/>
</dbReference>